<proteinExistence type="inferred from homology"/>
<protein>
    <recommendedName>
        <fullName evidence="5 15">5-aminolevulinate synthase</fullName>
        <ecNumber evidence="5 15">2.3.1.37</ecNumber>
    </recommendedName>
    <alternativeName>
        <fullName evidence="10 15">5-aminolevulinic acid synthase</fullName>
    </alternativeName>
    <alternativeName>
        <fullName evidence="11 15">Delta-ALA synthase</fullName>
    </alternativeName>
    <alternativeName>
        <fullName evidence="12 15">Delta-aminolevulinate synthase</fullName>
    </alternativeName>
</protein>
<keyword evidence="6 15" id="KW-0808">Transferase</keyword>
<dbReference type="InterPro" id="IPR015422">
    <property type="entry name" value="PyrdxlP-dep_Trfase_small"/>
</dbReference>
<dbReference type="RefSeq" id="WP_137115071.1">
    <property type="nucleotide sequence ID" value="NZ_CP032321.1"/>
</dbReference>
<reference evidence="17 18" key="1">
    <citation type="submission" date="2018-09" db="EMBL/GenBank/DDBJ databases">
        <title>Whole genome based analysis of evolution and adaptive divergence in Indian and Brazilian strains of Azospirillum brasilense.</title>
        <authorList>
            <person name="Singh C."/>
            <person name="Tripathi A.K."/>
        </authorList>
    </citation>
    <scope>NUCLEOTIDE SEQUENCE [LARGE SCALE GENOMIC DNA]</scope>
    <source>
        <strain evidence="17 18">MTCC4035</strain>
    </source>
</reference>
<evidence type="ECO:0000256" key="3">
    <source>
        <dbReference type="ARBA" id="ARBA00008392"/>
    </source>
</evidence>
<dbReference type="Pfam" id="PF00155">
    <property type="entry name" value="Aminotran_1_2"/>
    <property type="match status" value="1"/>
</dbReference>
<dbReference type="EC" id="2.3.1.37" evidence="5 15"/>
<accession>A0A4D8PD25</accession>
<dbReference type="InterPro" id="IPR001917">
    <property type="entry name" value="Aminotrans_II_pyridoxalP_BS"/>
</dbReference>
<name>A0A4D8PD25_9PROT</name>
<evidence type="ECO:0000313" key="18">
    <source>
        <dbReference type="Proteomes" id="UP000298595"/>
    </source>
</evidence>
<dbReference type="InterPro" id="IPR004839">
    <property type="entry name" value="Aminotransferase_I/II_large"/>
</dbReference>
<evidence type="ECO:0000256" key="1">
    <source>
        <dbReference type="ARBA" id="ARBA00001933"/>
    </source>
</evidence>
<dbReference type="CDD" id="cd06454">
    <property type="entry name" value="KBL_like"/>
    <property type="match status" value="1"/>
</dbReference>
<dbReference type="PROSITE" id="PS00599">
    <property type="entry name" value="AA_TRANSFER_CLASS_2"/>
    <property type="match status" value="1"/>
</dbReference>
<evidence type="ECO:0000256" key="15">
    <source>
        <dbReference type="RuleBase" id="RU910713"/>
    </source>
</evidence>
<dbReference type="SUPFAM" id="SSF53383">
    <property type="entry name" value="PLP-dependent transferases"/>
    <property type="match status" value="1"/>
</dbReference>
<evidence type="ECO:0000256" key="4">
    <source>
        <dbReference type="ARBA" id="ARBA00011738"/>
    </source>
</evidence>
<keyword evidence="9 15" id="KW-0012">Acyltransferase</keyword>
<evidence type="ECO:0000256" key="8">
    <source>
        <dbReference type="ARBA" id="ARBA00023133"/>
    </source>
</evidence>
<sequence>MDYESFFRTQIASLKQDGRYRVFANLERHAGNFPKATFRDAAGKEREVTVWCSNDYLGMGQNPVVLKAMHDAVDGVGAGAGGTRNISGTNIYHVLLERELADLHQKEAALLFTSGYVSNDATLGTLGKLLPNCVILSDALNHNSMITGIRNSGAEKHIFRHNDPKHLDELLSQIAPDRPKVVAFESVYSMDGDVAPIHDLCDVADKHGAMTYLDEVHAVGMYGPRGGGVAERDGAMDRLTIIEGTLGKAFGVQGGYITGSTALVDCIRSFAAGFIFSTSLSPVLAAGALASIRYLKTSQKERDQHQERAATLKRLMAEAGLPVMPSASHIVPVMVGDAHRCKRASDELMERHDIYVQPINYPTVPRGGERLRFTPTPLHSDAEMARLVDALLDVWSRLDLRLAA</sequence>
<dbReference type="UniPathway" id="UPA00251">
    <property type="reaction ID" value="UER00375"/>
</dbReference>
<dbReference type="KEGG" id="aare:D3093_07475"/>
<dbReference type="FunFam" id="3.40.640.10:FF:000006">
    <property type="entry name" value="5-aminolevulinate synthase, mitochondrial"/>
    <property type="match status" value="1"/>
</dbReference>
<evidence type="ECO:0000256" key="6">
    <source>
        <dbReference type="ARBA" id="ARBA00022679"/>
    </source>
</evidence>
<keyword evidence="7 14" id="KW-0663">Pyridoxal phosphate</keyword>
<dbReference type="EMBL" id="CP032321">
    <property type="protein sequence ID" value="QCN95100.1"/>
    <property type="molecule type" value="Genomic_DNA"/>
</dbReference>
<dbReference type="GO" id="GO:0003870">
    <property type="term" value="F:5-aminolevulinate synthase activity"/>
    <property type="evidence" value="ECO:0007669"/>
    <property type="project" value="UniProtKB-EC"/>
</dbReference>
<comment type="pathway">
    <text evidence="2 15">Porphyrin-containing compound metabolism; protoporphyrin-IX biosynthesis; 5-aminolevulinate from glycine: step 1/1.</text>
</comment>
<evidence type="ECO:0000256" key="13">
    <source>
        <dbReference type="ARBA" id="ARBA00047654"/>
    </source>
</evidence>
<evidence type="ECO:0000256" key="12">
    <source>
        <dbReference type="ARBA" id="ARBA00032773"/>
    </source>
</evidence>
<dbReference type="AlphaFoldDB" id="A0A4D8PD25"/>
<gene>
    <name evidence="17" type="primary">hemA</name>
    <name evidence="17" type="ORF">D3093_07475</name>
</gene>
<evidence type="ECO:0000256" key="9">
    <source>
        <dbReference type="ARBA" id="ARBA00023315"/>
    </source>
</evidence>
<evidence type="ECO:0000256" key="5">
    <source>
        <dbReference type="ARBA" id="ARBA00013257"/>
    </source>
</evidence>
<keyword evidence="8 15" id="KW-0350">Heme biosynthesis</keyword>
<evidence type="ECO:0000313" key="17">
    <source>
        <dbReference type="EMBL" id="QCN95100.1"/>
    </source>
</evidence>
<comment type="subunit">
    <text evidence="4">Homodimer.</text>
</comment>
<dbReference type="InterPro" id="IPR015424">
    <property type="entry name" value="PyrdxlP-dep_Trfase"/>
</dbReference>
<feature type="domain" description="Aminotransferase class I/classII large" evidence="16">
    <location>
        <begin position="47"/>
        <end position="391"/>
    </location>
</feature>
<dbReference type="NCBIfam" id="TIGR01821">
    <property type="entry name" value="5aminolev_synth"/>
    <property type="match status" value="1"/>
</dbReference>
<dbReference type="GO" id="GO:0030170">
    <property type="term" value="F:pyridoxal phosphate binding"/>
    <property type="evidence" value="ECO:0007669"/>
    <property type="project" value="UniProtKB-UniRule"/>
</dbReference>
<comment type="similarity">
    <text evidence="3 14">Belongs to the class-II pyridoxal-phosphate-dependent aminotransferase family.</text>
</comment>
<evidence type="ECO:0000256" key="14">
    <source>
        <dbReference type="RuleBase" id="RU003693"/>
    </source>
</evidence>
<dbReference type="PANTHER" id="PTHR13693">
    <property type="entry name" value="CLASS II AMINOTRANSFERASE/8-AMINO-7-OXONONANOATE SYNTHASE"/>
    <property type="match status" value="1"/>
</dbReference>
<dbReference type="InterPro" id="IPR010961">
    <property type="entry name" value="4pyrrol_synth_NH2levulA_synth"/>
</dbReference>
<comment type="catalytic activity">
    <reaction evidence="13 15">
        <text>succinyl-CoA + glycine + H(+) = 5-aminolevulinate + CO2 + CoA</text>
        <dbReference type="Rhea" id="RHEA:12921"/>
        <dbReference type="ChEBI" id="CHEBI:15378"/>
        <dbReference type="ChEBI" id="CHEBI:16526"/>
        <dbReference type="ChEBI" id="CHEBI:57287"/>
        <dbReference type="ChEBI" id="CHEBI:57292"/>
        <dbReference type="ChEBI" id="CHEBI:57305"/>
        <dbReference type="ChEBI" id="CHEBI:356416"/>
        <dbReference type="EC" id="2.3.1.37"/>
    </reaction>
</comment>
<evidence type="ECO:0000256" key="2">
    <source>
        <dbReference type="ARBA" id="ARBA00005029"/>
    </source>
</evidence>
<dbReference type="Gene3D" id="3.90.1150.10">
    <property type="entry name" value="Aspartate Aminotransferase, domain 1"/>
    <property type="match status" value="1"/>
</dbReference>
<dbReference type="InterPro" id="IPR050087">
    <property type="entry name" value="AON_synthase_class-II"/>
</dbReference>
<dbReference type="Gene3D" id="3.40.640.10">
    <property type="entry name" value="Type I PLP-dependent aspartate aminotransferase-like (Major domain)"/>
    <property type="match status" value="1"/>
</dbReference>
<dbReference type="InterPro" id="IPR015421">
    <property type="entry name" value="PyrdxlP-dep_Trfase_major"/>
</dbReference>
<dbReference type="GO" id="GO:0006782">
    <property type="term" value="P:protoporphyrinogen IX biosynthetic process"/>
    <property type="evidence" value="ECO:0007669"/>
    <property type="project" value="UniProtKB-UniRule"/>
</dbReference>
<organism evidence="17 18">
    <name type="scientific">Azospirillum argentinense</name>
    <dbReference type="NCBI Taxonomy" id="2970906"/>
    <lineage>
        <taxon>Bacteria</taxon>
        <taxon>Pseudomonadati</taxon>
        <taxon>Pseudomonadota</taxon>
        <taxon>Alphaproteobacteria</taxon>
        <taxon>Rhodospirillales</taxon>
        <taxon>Azospirillaceae</taxon>
        <taxon>Azospirillum</taxon>
    </lineage>
</organism>
<comment type="cofactor">
    <cofactor evidence="1 14">
        <name>pyridoxal 5'-phosphate</name>
        <dbReference type="ChEBI" id="CHEBI:597326"/>
    </cofactor>
</comment>
<dbReference type="PANTHER" id="PTHR13693:SF102">
    <property type="entry name" value="2-AMINO-3-KETOBUTYRATE COENZYME A LIGASE, MITOCHONDRIAL"/>
    <property type="match status" value="1"/>
</dbReference>
<evidence type="ECO:0000256" key="11">
    <source>
        <dbReference type="ARBA" id="ARBA00031945"/>
    </source>
</evidence>
<evidence type="ECO:0000259" key="16">
    <source>
        <dbReference type="Pfam" id="PF00155"/>
    </source>
</evidence>
<evidence type="ECO:0000256" key="7">
    <source>
        <dbReference type="ARBA" id="ARBA00022898"/>
    </source>
</evidence>
<dbReference type="Proteomes" id="UP000298595">
    <property type="component" value="Chromosome"/>
</dbReference>
<evidence type="ECO:0000256" key="10">
    <source>
        <dbReference type="ARBA" id="ARBA00031691"/>
    </source>
</evidence>